<evidence type="ECO:0000313" key="5">
    <source>
        <dbReference type="Proteomes" id="UP000092583"/>
    </source>
</evidence>
<evidence type="ECO:0000256" key="1">
    <source>
        <dbReference type="SAM" id="MobiDB-lite"/>
    </source>
</evidence>
<proteinExistence type="predicted"/>
<sequence>MLSIFLSALPTSLALLWTSYGPPSSNGYTGVGIENLVEYSSILPLSLDENGMKIRINMDGSCWVGTRKVGCEEGLVGKMVSNTIPFLLSYQIYYSLVTYTLLLGIFYHYTTTKRWMNNSELKVLRRFTLVVLVIKDFIGVFGVIFSSLSLLLLPLIDPSVDHIIDVKLGWASIISIFAVFGSTLLTAGYDNWSKDLWTNQAENGIFLSDEIIDDIEHSSVEIEKGQNERPLSSGNEERNGNGVGAIRDDQADGSIQRLFDHI</sequence>
<keyword evidence="2" id="KW-0812">Transmembrane</keyword>
<evidence type="ECO:0000256" key="3">
    <source>
        <dbReference type="SAM" id="SignalP"/>
    </source>
</evidence>
<keyword evidence="5" id="KW-1185">Reference proteome</keyword>
<keyword evidence="3" id="KW-0732">Signal</keyword>
<reference evidence="4 5" key="1">
    <citation type="submission" date="2013-07" db="EMBL/GenBank/DDBJ databases">
        <title>The Genome Sequence of Kwoniella mangroviensis CBS10435.</title>
        <authorList>
            <consortium name="The Broad Institute Genome Sequencing Platform"/>
            <person name="Cuomo C."/>
            <person name="Litvintseva A."/>
            <person name="Chen Y."/>
            <person name="Heitman J."/>
            <person name="Sun S."/>
            <person name="Springer D."/>
            <person name="Dromer F."/>
            <person name="Young S.K."/>
            <person name="Zeng Q."/>
            <person name="Gargeya S."/>
            <person name="Fitzgerald M."/>
            <person name="Abouelleil A."/>
            <person name="Alvarado L."/>
            <person name="Berlin A.M."/>
            <person name="Chapman S.B."/>
            <person name="Dewar J."/>
            <person name="Goldberg J."/>
            <person name="Griggs A."/>
            <person name="Gujja S."/>
            <person name="Hansen M."/>
            <person name="Howarth C."/>
            <person name="Imamovic A."/>
            <person name="Larimer J."/>
            <person name="McCowan C."/>
            <person name="Murphy C."/>
            <person name="Pearson M."/>
            <person name="Priest M."/>
            <person name="Roberts A."/>
            <person name="Saif S."/>
            <person name="Shea T."/>
            <person name="Sykes S."/>
            <person name="Wortman J."/>
            <person name="Nusbaum C."/>
            <person name="Birren B."/>
        </authorList>
    </citation>
    <scope>NUCLEOTIDE SEQUENCE [LARGE SCALE GENOMIC DNA]</scope>
    <source>
        <strain evidence="4 5">CBS 10435</strain>
    </source>
</reference>
<feature type="chain" id="PRO_5008628792" evidence="3">
    <location>
        <begin position="28"/>
        <end position="262"/>
    </location>
</feature>
<feature type="transmembrane region" description="Helical" evidence="2">
    <location>
        <begin position="168"/>
        <end position="189"/>
    </location>
</feature>
<dbReference type="OrthoDB" id="2568958at2759"/>
<feature type="transmembrane region" description="Helical" evidence="2">
    <location>
        <begin position="129"/>
        <end position="156"/>
    </location>
</feature>
<evidence type="ECO:0000256" key="2">
    <source>
        <dbReference type="SAM" id="Phobius"/>
    </source>
</evidence>
<organism evidence="4 5">
    <name type="scientific">Kwoniella mangroviensis CBS 10435</name>
    <dbReference type="NCBI Taxonomy" id="1331196"/>
    <lineage>
        <taxon>Eukaryota</taxon>
        <taxon>Fungi</taxon>
        <taxon>Dikarya</taxon>
        <taxon>Basidiomycota</taxon>
        <taxon>Agaricomycotina</taxon>
        <taxon>Tremellomycetes</taxon>
        <taxon>Tremellales</taxon>
        <taxon>Cryptococcaceae</taxon>
        <taxon>Kwoniella</taxon>
    </lineage>
</organism>
<evidence type="ECO:0000313" key="4">
    <source>
        <dbReference type="EMBL" id="OCF57437.1"/>
    </source>
</evidence>
<name>A0A1B9IPJ5_9TREE</name>
<dbReference type="Proteomes" id="UP000092583">
    <property type="component" value="Unassembled WGS sequence"/>
</dbReference>
<keyword evidence="2" id="KW-0472">Membrane</keyword>
<accession>A0A1B9IPJ5</accession>
<dbReference type="EMBL" id="KI669463">
    <property type="protein sequence ID" value="OCF57437.1"/>
    <property type="molecule type" value="Genomic_DNA"/>
</dbReference>
<keyword evidence="2" id="KW-1133">Transmembrane helix</keyword>
<feature type="region of interest" description="Disordered" evidence="1">
    <location>
        <begin position="223"/>
        <end position="248"/>
    </location>
</feature>
<feature type="signal peptide" evidence="3">
    <location>
        <begin position="1"/>
        <end position="27"/>
    </location>
</feature>
<feature type="transmembrane region" description="Helical" evidence="2">
    <location>
        <begin position="92"/>
        <end position="109"/>
    </location>
</feature>
<reference evidence="5" key="2">
    <citation type="submission" date="2013-12" db="EMBL/GenBank/DDBJ databases">
        <title>Evolution of pathogenesis and genome organization in the Tremellales.</title>
        <authorList>
            <person name="Cuomo C."/>
            <person name="Litvintseva A."/>
            <person name="Heitman J."/>
            <person name="Chen Y."/>
            <person name="Sun S."/>
            <person name="Springer D."/>
            <person name="Dromer F."/>
            <person name="Young S."/>
            <person name="Zeng Q."/>
            <person name="Chapman S."/>
            <person name="Gujja S."/>
            <person name="Saif S."/>
            <person name="Birren B."/>
        </authorList>
    </citation>
    <scope>NUCLEOTIDE SEQUENCE [LARGE SCALE GENOMIC DNA]</scope>
    <source>
        <strain evidence="5">CBS 10435</strain>
    </source>
</reference>
<dbReference type="AlphaFoldDB" id="A0A1B9IPJ5"/>
<gene>
    <name evidence="4" type="ORF">L486_04895</name>
</gene>
<protein>
    <submittedName>
        <fullName evidence="4">Uncharacterized protein</fullName>
    </submittedName>
</protein>